<dbReference type="AlphaFoldDB" id="A0A5J9W8B7"/>
<dbReference type="OrthoDB" id="693236at2759"/>
<dbReference type="PANTHER" id="PTHR10795">
    <property type="entry name" value="PROPROTEIN CONVERTASE SUBTILISIN/KEXIN"/>
    <property type="match status" value="1"/>
</dbReference>
<comment type="similarity">
    <text evidence="1">Belongs to the peptidase S8 family.</text>
</comment>
<dbReference type="InterPro" id="IPR037045">
    <property type="entry name" value="S8pro/Inhibitor_I9_sf"/>
</dbReference>
<gene>
    <name evidence="7" type="ORF">EJB05_03612</name>
</gene>
<evidence type="ECO:0000259" key="6">
    <source>
        <dbReference type="Pfam" id="PF17766"/>
    </source>
</evidence>
<dbReference type="SUPFAM" id="SSF52743">
    <property type="entry name" value="Subtilisin-like"/>
    <property type="match status" value="1"/>
</dbReference>
<dbReference type="InterPro" id="IPR045051">
    <property type="entry name" value="SBT"/>
</dbReference>
<evidence type="ECO:0000256" key="4">
    <source>
        <dbReference type="SAM" id="MobiDB-lite"/>
    </source>
</evidence>
<evidence type="ECO:0000259" key="5">
    <source>
        <dbReference type="Pfam" id="PF05922"/>
    </source>
</evidence>
<dbReference type="GO" id="GO:0004252">
    <property type="term" value="F:serine-type endopeptidase activity"/>
    <property type="evidence" value="ECO:0007669"/>
    <property type="project" value="InterPro"/>
</dbReference>
<evidence type="ECO:0000256" key="1">
    <source>
        <dbReference type="ARBA" id="ARBA00011073"/>
    </source>
</evidence>
<evidence type="ECO:0008006" key="9">
    <source>
        <dbReference type="Google" id="ProtNLM"/>
    </source>
</evidence>
<feature type="region of interest" description="Disordered" evidence="4">
    <location>
        <begin position="1"/>
        <end position="26"/>
    </location>
</feature>
<accession>A0A5J9W8B7</accession>
<organism evidence="7 8">
    <name type="scientific">Eragrostis curvula</name>
    <name type="common">weeping love grass</name>
    <dbReference type="NCBI Taxonomy" id="38414"/>
    <lineage>
        <taxon>Eukaryota</taxon>
        <taxon>Viridiplantae</taxon>
        <taxon>Streptophyta</taxon>
        <taxon>Embryophyta</taxon>
        <taxon>Tracheophyta</taxon>
        <taxon>Spermatophyta</taxon>
        <taxon>Magnoliopsida</taxon>
        <taxon>Liliopsida</taxon>
        <taxon>Poales</taxon>
        <taxon>Poaceae</taxon>
        <taxon>PACMAD clade</taxon>
        <taxon>Chloridoideae</taxon>
        <taxon>Eragrostideae</taxon>
        <taxon>Eragrostidinae</taxon>
        <taxon>Eragrostis</taxon>
    </lineage>
</organism>
<keyword evidence="2" id="KW-0732">Signal</keyword>
<dbReference type="EMBL" id="RWGY01000004">
    <property type="protein sequence ID" value="TVU44177.1"/>
    <property type="molecule type" value="Genomic_DNA"/>
</dbReference>
<feature type="domain" description="Subtilisin-like protease fibronectin type-III" evidence="6">
    <location>
        <begin position="331"/>
        <end position="427"/>
    </location>
</feature>
<feature type="domain" description="Inhibitor I9" evidence="5">
    <location>
        <begin position="53"/>
        <end position="124"/>
    </location>
</feature>
<dbReference type="InterPro" id="IPR010259">
    <property type="entry name" value="S8pro/Inhibitor_I9"/>
</dbReference>
<dbReference type="InterPro" id="IPR023827">
    <property type="entry name" value="Peptidase_S8_Asp-AS"/>
</dbReference>
<reference evidence="7 8" key="1">
    <citation type="journal article" date="2019" name="Sci. Rep.">
        <title>A high-quality genome of Eragrostis curvula grass provides insights into Poaceae evolution and supports new strategies to enhance forage quality.</title>
        <authorList>
            <person name="Carballo J."/>
            <person name="Santos B.A.C.M."/>
            <person name="Zappacosta D."/>
            <person name="Garbus I."/>
            <person name="Selva J.P."/>
            <person name="Gallo C.A."/>
            <person name="Diaz A."/>
            <person name="Albertini E."/>
            <person name="Caccamo M."/>
            <person name="Echenique V."/>
        </authorList>
    </citation>
    <scope>NUCLEOTIDE SEQUENCE [LARGE SCALE GENOMIC DNA]</scope>
    <source>
        <strain evidence="8">cv. Victoria</strain>
        <tissue evidence="7">Leaf</tissue>
    </source>
</reference>
<dbReference type="Pfam" id="PF17766">
    <property type="entry name" value="fn3_6"/>
    <property type="match status" value="1"/>
</dbReference>
<keyword evidence="8" id="KW-1185">Reference proteome</keyword>
<keyword evidence="3" id="KW-0378">Hydrolase</keyword>
<dbReference type="Gramene" id="TVU44177">
    <property type="protein sequence ID" value="TVU44177"/>
    <property type="gene ID" value="EJB05_03612"/>
</dbReference>
<evidence type="ECO:0000313" key="8">
    <source>
        <dbReference type="Proteomes" id="UP000324897"/>
    </source>
</evidence>
<protein>
    <recommendedName>
        <fullName evidence="9">Subtilisin-like protease fibronectin type-III domain-containing protein</fullName>
    </recommendedName>
</protein>
<dbReference type="GO" id="GO:0006508">
    <property type="term" value="P:proteolysis"/>
    <property type="evidence" value="ECO:0007669"/>
    <property type="project" value="InterPro"/>
</dbReference>
<dbReference type="InterPro" id="IPR036852">
    <property type="entry name" value="Peptidase_S8/S53_dom_sf"/>
</dbReference>
<feature type="compositionally biased region" description="Gly residues" evidence="4">
    <location>
        <begin position="1"/>
        <end position="13"/>
    </location>
</feature>
<sequence>MMSSIHGGGGEFVGGQQQEEEEGLEPADAGGYRKYLVLLATPSAAELNKFVKDGGEEDDVVAAHRAWHQSFLPSTRTSLGEPRLLWSYHTGVYGFAARLTEDELKVVSGKPGFIHALPNVLYSLDTTHTPSYLGLPNRMGESPDGWPGDGGRGMIVGVIDSGIDPTHPSMADHGPGEVTSVVDAVFQSGAVGVILVSPQQEGYTGRLLDSGPDRPVVLIPYQEFPRLRDYYFAMGRQAKASAQMTTADVVDNRGLRIMDEHHDAPASVYAAAAGHVNLRRAMDPGLLYDLLGDEEYSSFICATLGEGPLKNISRDVHRKCSYFPTMSHPWDLNTPSIVVPLRPTNPPVAVRTVTNVGPPEVYTVKVEMPPEVRVTVDPSILNFTSTWMQKSYQIIVSSTGNNPVEGKVYQGTVTWSSNLHSVRIPLVAVVGLGEPQPSTGWNIHD</sequence>
<dbReference type="Gene3D" id="3.40.50.200">
    <property type="entry name" value="Peptidase S8/S53 domain"/>
    <property type="match status" value="2"/>
</dbReference>
<name>A0A5J9W8B7_9POAL</name>
<dbReference type="PROSITE" id="PS00136">
    <property type="entry name" value="SUBTILASE_ASP"/>
    <property type="match status" value="1"/>
</dbReference>
<proteinExistence type="inferred from homology"/>
<dbReference type="Gene3D" id="3.30.70.80">
    <property type="entry name" value="Peptidase S8 propeptide/proteinase inhibitor I9"/>
    <property type="match status" value="1"/>
</dbReference>
<comment type="caution">
    <text evidence="7">The sequence shown here is derived from an EMBL/GenBank/DDBJ whole genome shotgun (WGS) entry which is preliminary data.</text>
</comment>
<dbReference type="Pfam" id="PF05922">
    <property type="entry name" value="Inhibitor_I9"/>
    <property type="match status" value="1"/>
</dbReference>
<dbReference type="Gene3D" id="2.60.40.2310">
    <property type="match status" value="1"/>
</dbReference>
<dbReference type="InterPro" id="IPR041469">
    <property type="entry name" value="Subtilisin-like_FN3"/>
</dbReference>
<evidence type="ECO:0000256" key="3">
    <source>
        <dbReference type="ARBA" id="ARBA00022801"/>
    </source>
</evidence>
<evidence type="ECO:0000256" key="2">
    <source>
        <dbReference type="ARBA" id="ARBA00022729"/>
    </source>
</evidence>
<feature type="non-terminal residue" evidence="7">
    <location>
        <position position="1"/>
    </location>
</feature>
<evidence type="ECO:0000313" key="7">
    <source>
        <dbReference type="EMBL" id="TVU44177.1"/>
    </source>
</evidence>
<dbReference type="Proteomes" id="UP000324897">
    <property type="component" value="Chromosome 5"/>
</dbReference>